<dbReference type="Proteomes" id="UP000003150">
    <property type="component" value="Unassembled WGS sequence"/>
</dbReference>
<evidence type="ECO:0000256" key="1">
    <source>
        <dbReference type="SAM" id="Phobius"/>
    </source>
</evidence>
<keyword evidence="1" id="KW-1133">Transmembrane helix</keyword>
<protein>
    <submittedName>
        <fullName evidence="2">Uncharacterized protein</fullName>
    </submittedName>
</protein>
<dbReference type="AlphaFoldDB" id="D4U1X0"/>
<keyword evidence="1" id="KW-0812">Transmembrane</keyword>
<feature type="transmembrane region" description="Helical" evidence="1">
    <location>
        <begin position="138"/>
        <end position="161"/>
    </location>
</feature>
<dbReference type="RefSeq" id="WP_003797009.1">
    <property type="nucleotide sequence ID" value="NZ_GG753642.1"/>
</dbReference>
<name>D4U1X0_9ACTO</name>
<proteinExistence type="predicted"/>
<comment type="caution">
    <text evidence="2">The sequence shown here is derived from an EMBL/GenBank/DDBJ whole genome shotgun (WGS) entry which is preliminary data.</text>
</comment>
<evidence type="ECO:0000313" key="3">
    <source>
        <dbReference type="Proteomes" id="UP000003150"/>
    </source>
</evidence>
<sequence>MTMPNPVGSGMPDYSGSVPGNLGTVPAYPGTVPGNPYADMQPAPEFAAPPCKALGVTSICLGVVGIVLCVGGLFFGAYISFDADDSFERAMAPLAFIFGAVMIYIPGAIMNIVGLILGATGRKRVQDPRGWKVYKVGIWMNVIPMILFLAAVVLTILFAMAY</sequence>
<organism evidence="2 3">
    <name type="scientific">Schaalia odontolytica F0309</name>
    <dbReference type="NCBI Taxonomy" id="649742"/>
    <lineage>
        <taxon>Bacteria</taxon>
        <taxon>Bacillati</taxon>
        <taxon>Actinomycetota</taxon>
        <taxon>Actinomycetes</taxon>
        <taxon>Actinomycetales</taxon>
        <taxon>Actinomycetaceae</taxon>
        <taxon>Schaalia</taxon>
    </lineage>
</organism>
<gene>
    <name evidence="2" type="ORF">HMPREF0970_02223</name>
</gene>
<dbReference type="PATRIC" id="fig|649742.3.peg.2009"/>
<dbReference type="EMBL" id="ACYT02000081">
    <property type="protein sequence ID" value="EFF78851.1"/>
    <property type="molecule type" value="Genomic_DNA"/>
</dbReference>
<keyword evidence="1" id="KW-0472">Membrane</keyword>
<feature type="transmembrane region" description="Helical" evidence="1">
    <location>
        <begin position="59"/>
        <end position="81"/>
    </location>
</feature>
<reference evidence="2 3" key="1">
    <citation type="submission" date="2009-10" db="EMBL/GenBank/DDBJ databases">
        <authorList>
            <person name="Weinstock G."/>
            <person name="Sodergren E."/>
            <person name="Clifton S."/>
            <person name="Fulton L."/>
            <person name="Fulton B."/>
            <person name="Courtney L."/>
            <person name="Fronick C."/>
            <person name="Harrison M."/>
            <person name="Strong C."/>
            <person name="Farmer C."/>
            <person name="Delahaunty K."/>
            <person name="Markovic C."/>
            <person name="Hall O."/>
            <person name="Minx P."/>
            <person name="Tomlinson C."/>
            <person name="Mitreva M."/>
            <person name="Nelson J."/>
            <person name="Hou S."/>
            <person name="Wollam A."/>
            <person name="Pepin K.H."/>
            <person name="Johnson M."/>
            <person name="Bhonagiri V."/>
            <person name="Nash W.E."/>
            <person name="Warren W."/>
            <person name="Chinwalla A."/>
            <person name="Mardis E.R."/>
            <person name="Wilson R.K."/>
        </authorList>
    </citation>
    <scope>NUCLEOTIDE SEQUENCE [LARGE SCALE GENOMIC DNA]</scope>
    <source>
        <strain evidence="2 3">F0309</strain>
    </source>
</reference>
<feature type="transmembrane region" description="Helical" evidence="1">
    <location>
        <begin position="93"/>
        <end position="117"/>
    </location>
</feature>
<evidence type="ECO:0000313" key="2">
    <source>
        <dbReference type="EMBL" id="EFF78851.1"/>
    </source>
</evidence>
<accession>D4U1X0</accession>
<dbReference type="HOGENOM" id="CLU_1718438_0_0_11"/>